<comment type="caution">
    <text evidence="9">The sequence shown here is derived from an EMBL/GenBank/DDBJ whole genome shotgun (WGS) entry which is preliminary data.</text>
</comment>
<dbReference type="Pfam" id="PF00814">
    <property type="entry name" value="TsaD"/>
    <property type="match status" value="1"/>
</dbReference>
<dbReference type="EC" id="2.3.1.234" evidence="1"/>
<dbReference type="InterPro" id="IPR017861">
    <property type="entry name" value="KAE1/TsaD"/>
</dbReference>
<proteinExistence type="predicted"/>
<dbReference type="InterPro" id="IPR043129">
    <property type="entry name" value="ATPase_NBD"/>
</dbReference>
<dbReference type="PANTHER" id="PTHR11735:SF11">
    <property type="entry name" value="TRNA THREONYLCARBAMOYLADENOSINE BIOSYNTHESIS PROTEIN TSAB"/>
    <property type="match status" value="1"/>
</dbReference>
<keyword evidence="10" id="KW-1185">Reference proteome</keyword>
<dbReference type="GO" id="GO:0061711">
    <property type="term" value="F:tRNA N(6)-L-threonylcarbamoyladenine synthase activity"/>
    <property type="evidence" value="ECO:0007669"/>
    <property type="project" value="UniProtKB-EC"/>
</dbReference>
<dbReference type="OrthoDB" id="9784166at2"/>
<evidence type="ECO:0000256" key="4">
    <source>
        <dbReference type="ARBA" id="ARBA00022723"/>
    </source>
</evidence>
<keyword evidence="2 9" id="KW-0808">Transferase</keyword>
<comment type="catalytic activity">
    <reaction evidence="7">
        <text>L-threonylcarbamoyladenylate + adenosine(37) in tRNA = N(6)-L-threonylcarbamoyladenosine(37) in tRNA + AMP + H(+)</text>
        <dbReference type="Rhea" id="RHEA:37059"/>
        <dbReference type="Rhea" id="RHEA-COMP:10162"/>
        <dbReference type="Rhea" id="RHEA-COMP:10163"/>
        <dbReference type="ChEBI" id="CHEBI:15378"/>
        <dbReference type="ChEBI" id="CHEBI:73682"/>
        <dbReference type="ChEBI" id="CHEBI:74411"/>
        <dbReference type="ChEBI" id="CHEBI:74418"/>
        <dbReference type="ChEBI" id="CHEBI:456215"/>
        <dbReference type="EC" id="2.3.1.234"/>
    </reaction>
</comment>
<dbReference type="RefSeq" id="WP_117158682.1">
    <property type="nucleotide sequence ID" value="NZ_QVID01000001.1"/>
</dbReference>
<dbReference type="EMBL" id="QVID01000001">
    <property type="protein sequence ID" value="RFN59621.1"/>
    <property type="molecule type" value="Genomic_DNA"/>
</dbReference>
<evidence type="ECO:0000256" key="5">
    <source>
        <dbReference type="ARBA" id="ARBA00023004"/>
    </source>
</evidence>
<dbReference type="Proteomes" id="UP000261082">
    <property type="component" value="Unassembled WGS sequence"/>
</dbReference>
<accession>A0A3E1QBW4</accession>
<evidence type="ECO:0000256" key="3">
    <source>
        <dbReference type="ARBA" id="ARBA00022694"/>
    </source>
</evidence>
<protein>
    <recommendedName>
        <fullName evidence="1">N(6)-L-threonylcarbamoyladenine synthase</fullName>
        <ecNumber evidence="1">2.3.1.234</ecNumber>
    </recommendedName>
</protein>
<dbReference type="PANTHER" id="PTHR11735">
    <property type="entry name" value="TRNA N6-ADENOSINE THREONYLCARBAMOYLTRANSFERASE"/>
    <property type="match status" value="1"/>
</dbReference>
<sequence length="222" mass="24392">MATILCIETATTNCSVALSVNGSVAAFKEDNPNGEQKGYSHAEKLHGYIEEVLASGNVSKSNLDAIAVSKGPGSYTGLRIGVSAAKGLCYALEIPLISISTLQSLSLQVKEEDTFVIPLLDARRMEVYSAVFFSEKRIRETKAEIVTEDSFLEYTDKKKTIFIGDGVSKFEPLCQHPNTTFITNKLPSAKQMAALSEKKFKTNDFEDVAYFEPYYLKDFIAG</sequence>
<keyword evidence="5" id="KW-0408">Iron</keyword>
<evidence type="ECO:0000259" key="8">
    <source>
        <dbReference type="Pfam" id="PF00814"/>
    </source>
</evidence>
<evidence type="ECO:0000256" key="1">
    <source>
        <dbReference type="ARBA" id="ARBA00012156"/>
    </source>
</evidence>
<dbReference type="CDD" id="cd24032">
    <property type="entry name" value="ASKHA_NBD_TsaB"/>
    <property type="match status" value="1"/>
</dbReference>
<evidence type="ECO:0000256" key="2">
    <source>
        <dbReference type="ARBA" id="ARBA00022679"/>
    </source>
</evidence>
<feature type="domain" description="Gcp-like" evidence="8">
    <location>
        <begin position="40"/>
        <end position="160"/>
    </location>
</feature>
<gene>
    <name evidence="9" type="primary">tsaB</name>
    <name evidence="9" type="ORF">DZ858_06065</name>
</gene>
<keyword evidence="3" id="KW-0819">tRNA processing</keyword>
<dbReference type="SUPFAM" id="SSF53067">
    <property type="entry name" value="Actin-like ATPase domain"/>
    <property type="match status" value="2"/>
</dbReference>
<dbReference type="PRINTS" id="PR00789">
    <property type="entry name" value="OSIALOPTASE"/>
</dbReference>
<dbReference type="AlphaFoldDB" id="A0A3E1QBW4"/>
<keyword evidence="6" id="KW-0012">Acyltransferase</keyword>
<dbReference type="NCBIfam" id="TIGR03725">
    <property type="entry name" value="T6A_YeaZ"/>
    <property type="match status" value="1"/>
</dbReference>
<dbReference type="GO" id="GO:0002949">
    <property type="term" value="P:tRNA threonylcarbamoyladenosine modification"/>
    <property type="evidence" value="ECO:0007669"/>
    <property type="project" value="InterPro"/>
</dbReference>
<organism evidence="9 10">
    <name type="scientific">Marixanthomonas ophiurae</name>
    <dbReference type="NCBI Taxonomy" id="387659"/>
    <lineage>
        <taxon>Bacteria</taxon>
        <taxon>Pseudomonadati</taxon>
        <taxon>Bacteroidota</taxon>
        <taxon>Flavobacteriia</taxon>
        <taxon>Flavobacteriales</taxon>
        <taxon>Flavobacteriaceae</taxon>
        <taxon>Marixanthomonas</taxon>
    </lineage>
</organism>
<evidence type="ECO:0000256" key="6">
    <source>
        <dbReference type="ARBA" id="ARBA00023315"/>
    </source>
</evidence>
<dbReference type="GO" id="GO:0046872">
    <property type="term" value="F:metal ion binding"/>
    <property type="evidence" value="ECO:0007669"/>
    <property type="project" value="UniProtKB-KW"/>
</dbReference>
<name>A0A3E1QBW4_9FLAO</name>
<reference evidence="9 10" key="1">
    <citation type="journal article" date="2007" name="Int. J. Syst. Evol. Microbiol.">
        <title>Marixanthomonas ophiurae gen. nov., sp. nov., a marine bacterium of the family Flavobacteriaceae isolated from a deep-sea brittle star.</title>
        <authorList>
            <person name="Romanenko L.A."/>
            <person name="Uchino M."/>
            <person name="Frolova G.M."/>
            <person name="Mikhailov V.V."/>
        </authorList>
    </citation>
    <scope>NUCLEOTIDE SEQUENCE [LARGE SCALE GENOMIC DNA]</scope>
    <source>
        <strain evidence="9 10">KMM 3046</strain>
    </source>
</reference>
<keyword evidence="4" id="KW-0479">Metal-binding</keyword>
<dbReference type="GO" id="GO:0005829">
    <property type="term" value="C:cytosol"/>
    <property type="evidence" value="ECO:0007669"/>
    <property type="project" value="TreeGrafter"/>
</dbReference>
<evidence type="ECO:0000313" key="9">
    <source>
        <dbReference type="EMBL" id="RFN59621.1"/>
    </source>
</evidence>
<dbReference type="InterPro" id="IPR000905">
    <property type="entry name" value="Gcp-like_dom"/>
</dbReference>
<dbReference type="Gene3D" id="3.30.420.40">
    <property type="match status" value="2"/>
</dbReference>
<evidence type="ECO:0000313" key="10">
    <source>
        <dbReference type="Proteomes" id="UP000261082"/>
    </source>
</evidence>
<dbReference type="InterPro" id="IPR022496">
    <property type="entry name" value="T6A_TsaB"/>
</dbReference>
<evidence type="ECO:0000256" key="7">
    <source>
        <dbReference type="ARBA" id="ARBA00048117"/>
    </source>
</evidence>